<feature type="domain" description="Helicase ATP-binding" evidence="19">
    <location>
        <begin position="11"/>
        <end position="441"/>
    </location>
</feature>
<dbReference type="GO" id="GO:0016818">
    <property type="term" value="F:hydrolase activity, acting on acid anhydrides, in phosphorus-containing anhydrides"/>
    <property type="evidence" value="ECO:0007669"/>
    <property type="project" value="InterPro"/>
</dbReference>
<dbReference type="EC" id="5.6.2.3" evidence="16"/>
<reference evidence="20" key="2">
    <citation type="submission" date="2025-09" db="UniProtKB">
        <authorList>
            <consortium name="Ensembl"/>
        </authorList>
    </citation>
    <scope>IDENTIFICATION</scope>
</reference>
<evidence type="ECO:0000256" key="14">
    <source>
        <dbReference type="ARBA" id="ARBA00023235"/>
    </source>
</evidence>
<dbReference type="FunFam" id="3.40.50.300:FF:004771">
    <property type="entry name" value="BRCA1 interacting protein C-terminal helicase 1"/>
    <property type="match status" value="1"/>
</dbReference>
<evidence type="ECO:0000259" key="19">
    <source>
        <dbReference type="PROSITE" id="PS51193"/>
    </source>
</evidence>
<evidence type="ECO:0000256" key="3">
    <source>
        <dbReference type="ARBA" id="ARBA00008792"/>
    </source>
</evidence>
<evidence type="ECO:0000256" key="4">
    <source>
        <dbReference type="ARBA" id="ARBA00022485"/>
    </source>
</evidence>
<comment type="subcellular location">
    <subcellularLocation>
        <location evidence="2">Nucleus</location>
    </subcellularLocation>
</comment>
<evidence type="ECO:0000256" key="10">
    <source>
        <dbReference type="ARBA" id="ARBA00022840"/>
    </source>
</evidence>
<evidence type="ECO:0000256" key="11">
    <source>
        <dbReference type="ARBA" id="ARBA00023004"/>
    </source>
</evidence>
<reference evidence="20" key="1">
    <citation type="submission" date="2025-08" db="UniProtKB">
        <authorList>
            <consortium name="Ensembl"/>
        </authorList>
    </citation>
    <scope>IDENTIFICATION</scope>
</reference>
<dbReference type="Pfam" id="PF06733">
    <property type="entry name" value="DEAD_2"/>
    <property type="match status" value="1"/>
</dbReference>
<dbReference type="Pfam" id="PF13307">
    <property type="entry name" value="Helicase_C_2"/>
    <property type="match status" value="1"/>
</dbReference>
<dbReference type="GeneTree" id="ENSGT00950000182970"/>
<evidence type="ECO:0000256" key="15">
    <source>
        <dbReference type="ARBA" id="ARBA00023242"/>
    </source>
</evidence>
<dbReference type="AlphaFoldDB" id="A0A8C0GK27"/>
<dbReference type="GO" id="GO:0005634">
    <property type="term" value="C:nucleus"/>
    <property type="evidence" value="ECO:0007669"/>
    <property type="project" value="UniProtKB-SubCell"/>
</dbReference>
<dbReference type="GO" id="GO:0003677">
    <property type="term" value="F:DNA binding"/>
    <property type="evidence" value="ECO:0007669"/>
    <property type="project" value="InterPro"/>
</dbReference>
<protein>
    <recommendedName>
        <fullName evidence="16">DNA 5'-3' helicase</fullName>
        <ecNumber evidence="16">5.6.2.3</ecNumber>
    </recommendedName>
    <alternativeName>
        <fullName evidence="18">DNA 5'-3' helicase FANCJ</fullName>
    </alternativeName>
</protein>
<evidence type="ECO:0000313" key="21">
    <source>
        <dbReference type="Proteomes" id="UP000694404"/>
    </source>
</evidence>
<keyword evidence="21" id="KW-1185">Reference proteome</keyword>
<dbReference type="SMART" id="SM00491">
    <property type="entry name" value="HELICc2"/>
    <property type="match status" value="1"/>
</dbReference>
<keyword evidence="11" id="KW-0408">Iron</keyword>
<keyword evidence="8" id="KW-0378">Hydrolase</keyword>
<keyword evidence="4" id="KW-0004">4Fe-4S</keyword>
<dbReference type="Gene3D" id="3.40.50.300">
    <property type="entry name" value="P-loop containing nucleotide triphosphate hydrolases"/>
    <property type="match status" value="3"/>
</dbReference>
<evidence type="ECO:0000256" key="2">
    <source>
        <dbReference type="ARBA" id="ARBA00004123"/>
    </source>
</evidence>
<dbReference type="GO" id="GO:1990918">
    <property type="term" value="P:double-strand break repair involved in meiotic recombination"/>
    <property type="evidence" value="ECO:0007669"/>
    <property type="project" value="TreeGrafter"/>
</dbReference>
<comment type="catalytic activity">
    <reaction evidence="17">
        <text>ATP + H2O = ADP + phosphate + H(+)</text>
        <dbReference type="Rhea" id="RHEA:13065"/>
        <dbReference type="ChEBI" id="CHEBI:15377"/>
        <dbReference type="ChEBI" id="CHEBI:15378"/>
        <dbReference type="ChEBI" id="CHEBI:30616"/>
        <dbReference type="ChEBI" id="CHEBI:43474"/>
        <dbReference type="ChEBI" id="CHEBI:456216"/>
        <dbReference type="EC" id="5.6.2.3"/>
    </reaction>
</comment>
<dbReference type="GO" id="GO:0043139">
    <property type="term" value="F:5'-3' DNA helicase activity"/>
    <property type="evidence" value="ECO:0007669"/>
    <property type="project" value="UniProtKB-EC"/>
</dbReference>
<keyword evidence="12" id="KW-0411">Iron-sulfur</keyword>
<evidence type="ECO:0000256" key="5">
    <source>
        <dbReference type="ARBA" id="ARBA00022723"/>
    </source>
</evidence>
<keyword evidence="14" id="KW-0413">Isomerase</keyword>
<dbReference type="FunFam" id="3.40.50.300:FF:000731">
    <property type="entry name" value="Fanconi anemia group J protein homolog"/>
    <property type="match status" value="1"/>
</dbReference>
<proteinExistence type="inferred from homology"/>
<keyword evidence="15" id="KW-0539">Nucleus</keyword>
<keyword evidence="9" id="KW-0347">Helicase</keyword>
<evidence type="ECO:0000256" key="12">
    <source>
        <dbReference type="ARBA" id="ARBA00023014"/>
    </source>
</evidence>
<dbReference type="GO" id="GO:0046872">
    <property type="term" value="F:metal ion binding"/>
    <property type="evidence" value="ECO:0007669"/>
    <property type="project" value="UniProtKB-KW"/>
</dbReference>
<gene>
    <name evidence="20" type="primary">BRIP1</name>
</gene>
<keyword evidence="5" id="KW-0479">Metal-binding</keyword>
<evidence type="ECO:0000256" key="1">
    <source>
        <dbReference type="ARBA" id="ARBA00001966"/>
    </source>
</evidence>
<keyword evidence="6" id="KW-0547">Nucleotide-binding</keyword>
<dbReference type="SMART" id="SM00488">
    <property type="entry name" value="DEXDc2"/>
    <property type="match status" value="1"/>
</dbReference>
<dbReference type="InterPro" id="IPR010614">
    <property type="entry name" value="RAD3-like_helicase_DEAD"/>
</dbReference>
<evidence type="ECO:0000256" key="8">
    <source>
        <dbReference type="ARBA" id="ARBA00022801"/>
    </source>
</evidence>
<dbReference type="Ensembl" id="ENSCABT00000006271.1">
    <property type="protein sequence ID" value="ENSCABP00000005770.1"/>
    <property type="gene ID" value="ENSCABG00000004335.1"/>
</dbReference>
<sequence length="987" mass="110424">MSSVVSEYTIGGVKIIFPCKAYPSQLAMMNAIVKGLNSRQHCLLESPTGSGKSLALLCSVLSWQQSLHGKLSQNECKKPETSLSCHCRCHSQAVTNDTTADVNQGASCSFTNCKAATSIKSETPSTDKVTLSSKLSAKKWASLHGDENDDFQVDRKRIRLLETEQQIRKRHCFAKGVRFVDALEVYQQRRNGELIVHSEKIASFSPKTSPGPCTQCSCSSAKENGKNVSNAKRKENGGKPHIPKIFFGTRTHKQIAQITRELQRTVYSSVRMTILSSRDHTCVHPVVSRSSNRNEKCADLLEGKNGGSCVYYHGVHKLSEHHALQFARKKCQAWDIEDLVSLGKKLRACAYFAARELMVGADIVFCPYNYLLDPQIRESMEINLKDQVVILDEAHNIEDCARESASYSVTESQLRFAREELDIMVVNNIRRKDHDPLRAVCYSLTNWLQESSGQLKERGYETSCKVWSGKEMLAILHNMGITNATFPILQKHFAAVLEKEEKVSNLHEGDELIEVPVVSPATQIVLKGLFMVLLYLFKDNNRFADDYRVALQQTYVWTNEKQLDIPDKNAFFVQPKHQKSSRQKTAVHTLNFWCLNPAVAFSDLSGNVRTIVLTSGTLSPMDSFSSELGVKFTIQLEANHVIHNSQVWVGTVGAGPKGRKLHATFQHTETFEFQDEVGALLLSVCQTVGQGVLCFLPSYKLLDKLKDRWMHTGLWRNLELVKTVIAEPQGGDKADFDALLQIYYDAIKYKGGKDGALLIAVCRGKVSEGLDFSDDNARAVITIGIPFPNVKDLQVELKRKYNDQHSKTRGLLPGSQWYEIQAYRALNQALGRCIRHKKDWGALVLVDDRFRSNPNKYITGLSKWIRQQIQHHENFSTALDSLDAFAKKNQVGFGFSTQCNSESLLIHSSSKDPSSTLLWEASIHLSPDVPVESKVQNLVLEAHSPTAINTVNSTASSQSSNSMTTKKSMLISHVKTSLTVLRTDIFV</sequence>
<comment type="cofactor">
    <cofactor evidence="1">
        <name>[4Fe-4S] cluster</name>
        <dbReference type="ChEBI" id="CHEBI:49883"/>
    </cofactor>
</comment>
<keyword evidence="13" id="KW-0234">DNA repair</keyword>
<dbReference type="Proteomes" id="UP000694404">
    <property type="component" value="Unplaced"/>
</dbReference>
<dbReference type="InterPro" id="IPR045028">
    <property type="entry name" value="DinG/Rad3-like"/>
</dbReference>
<dbReference type="PANTHER" id="PTHR11472">
    <property type="entry name" value="DNA REPAIR DEAD HELICASE RAD3/XP-D SUBFAMILY MEMBER"/>
    <property type="match status" value="1"/>
</dbReference>
<dbReference type="InterPro" id="IPR006554">
    <property type="entry name" value="Helicase-like_DEXD_c2"/>
</dbReference>
<comment type="similarity">
    <text evidence="3">Belongs to the DEAD box helicase family. DEAH subfamily.</text>
</comment>
<evidence type="ECO:0000256" key="16">
    <source>
        <dbReference type="ARBA" id="ARBA00044969"/>
    </source>
</evidence>
<dbReference type="InterPro" id="IPR013020">
    <property type="entry name" value="Rad3/Chl1-like"/>
</dbReference>
<evidence type="ECO:0000256" key="6">
    <source>
        <dbReference type="ARBA" id="ARBA00022741"/>
    </source>
</evidence>
<dbReference type="SUPFAM" id="SSF52540">
    <property type="entry name" value="P-loop containing nucleoside triphosphate hydrolases"/>
    <property type="match status" value="2"/>
</dbReference>
<dbReference type="InterPro" id="IPR027417">
    <property type="entry name" value="P-loop_NTPase"/>
</dbReference>
<dbReference type="PROSITE" id="PS51193">
    <property type="entry name" value="HELICASE_ATP_BIND_2"/>
    <property type="match status" value="1"/>
</dbReference>
<dbReference type="GO" id="GO:0005524">
    <property type="term" value="F:ATP binding"/>
    <property type="evidence" value="ECO:0007669"/>
    <property type="project" value="UniProtKB-KW"/>
</dbReference>
<dbReference type="GO" id="GO:0051539">
    <property type="term" value="F:4 iron, 4 sulfur cluster binding"/>
    <property type="evidence" value="ECO:0007669"/>
    <property type="project" value="UniProtKB-KW"/>
</dbReference>
<dbReference type="GO" id="GO:0006289">
    <property type="term" value="P:nucleotide-excision repair"/>
    <property type="evidence" value="ECO:0007669"/>
    <property type="project" value="TreeGrafter"/>
</dbReference>
<evidence type="ECO:0000256" key="7">
    <source>
        <dbReference type="ARBA" id="ARBA00022763"/>
    </source>
</evidence>
<keyword evidence="7" id="KW-0227">DNA damage</keyword>
<evidence type="ECO:0000256" key="9">
    <source>
        <dbReference type="ARBA" id="ARBA00022806"/>
    </source>
</evidence>
<organism evidence="20 21">
    <name type="scientific">Chelonoidis abingdonii</name>
    <name type="common">Abingdon island giant tortoise</name>
    <name type="synonym">Testudo abingdonii</name>
    <dbReference type="NCBI Taxonomy" id="106734"/>
    <lineage>
        <taxon>Eukaryota</taxon>
        <taxon>Metazoa</taxon>
        <taxon>Chordata</taxon>
        <taxon>Craniata</taxon>
        <taxon>Vertebrata</taxon>
        <taxon>Euteleostomi</taxon>
        <taxon>Archelosauria</taxon>
        <taxon>Testudinata</taxon>
        <taxon>Testudines</taxon>
        <taxon>Cryptodira</taxon>
        <taxon>Durocryptodira</taxon>
        <taxon>Testudinoidea</taxon>
        <taxon>Testudinidae</taxon>
        <taxon>Chelonoidis</taxon>
    </lineage>
</organism>
<evidence type="ECO:0000313" key="20">
    <source>
        <dbReference type="Ensembl" id="ENSCABP00000005770.1"/>
    </source>
</evidence>
<evidence type="ECO:0000256" key="17">
    <source>
        <dbReference type="ARBA" id="ARBA00048954"/>
    </source>
</evidence>
<name>A0A8C0GK27_CHEAB</name>
<dbReference type="OMA" id="FSNDNAR"/>
<keyword evidence="10" id="KW-0067">ATP-binding</keyword>
<accession>A0A8C0GK27</accession>
<dbReference type="InterPro" id="IPR006555">
    <property type="entry name" value="ATP-dep_Helicase_C"/>
</dbReference>
<evidence type="ECO:0000256" key="18">
    <source>
        <dbReference type="ARBA" id="ARBA00082714"/>
    </source>
</evidence>
<evidence type="ECO:0000256" key="13">
    <source>
        <dbReference type="ARBA" id="ARBA00023204"/>
    </source>
</evidence>
<dbReference type="CDD" id="cd18788">
    <property type="entry name" value="SF2_C_XPD"/>
    <property type="match status" value="1"/>
</dbReference>
<dbReference type="NCBIfam" id="TIGR00604">
    <property type="entry name" value="rad3"/>
    <property type="match status" value="1"/>
</dbReference>
<dbReference type="PANTHER" id="PTHR11472:SF47">
    <property type="entry name" value="FANCONI ANEMIA GROUP J PROTEIN"/>
    <property type="match status" value="1"/>
</dbReference>
<dbReference type="InterPro" id="IPR014013">
    <property type="entry name" value="Helic_SF1/SF2_ATP-bd_DinG/Rad3"/>
</dbReference>